<dbReference type="Proteomes" id="UP001337681">
    <property type="component" value="Unassembled WGS sequence"/>
</dbReference>
<evidence type="ECO:0000313" key="11">
    <source>
        <dbReference type="EMBL" id="MEE1885442.1"/>
    </source>
</evidence>
<dbReference type="SUPFAM" id="SSF52733">
    <property type="entry name" value="Nicotinate mononucleotide:5,6-dimethylbenzimidazole phosphoribosyltransferase (CobT)"/>
    <property type="match status" value="1"/>
</dbReference>
<evidence type="ECO:0000256" key="5">
    <source>
        <dbReference type="ARBA" id="ARBA00022573"/>
    </source>
</evidence>
<comment type="pathway">
    <text evidence="1 10">Nucleoside biosynthesis; alpha-ribazole biosynthesis; alpha-ribazole from 5,6-dimethylbenzimidazole: step 1/2.</text>
</comment>
<evidence type="ECO:0000256" key="7">
    <source>
        <dbReference type="ARBA" id="ARBA00022679"/>
    </source>
</evidence>
<evidence type="ECO:0000313" key="12">
    <source>
        <dbReference type="Proteomes" id="UP001337681"/>
    </source>
</evidence>
<evidence type="ECO:0000256" key="10">
    <source>
        <dbReference type="HAMAP-Rule" id="MF_00230"/>
    </source>
</evidence>
<dbReference type="NCBIfam" id="NF000996">
    <property type="entry name" value="PRK00105.1"/>
    <property type="match status" value="1"/>
</dbReference>
<dbReference type="PANTHER" id="PTHR43463">
    <property type="entry name" value="NICOTINATE-NUCLEOTIDE--DIMETHYLBENZIMIDAZOLE PHOSPHORIBOSYLTRANSFERASE"/>
    <property type="match status" value="1"/>
</dbReference>
<proteinExistence type="inferred from homology"/>
<dbReference type="CDD" id="cd02439">
    <property type="entry name" value="DMB-PRT_CobT"/>
    <property type="match status" value="1"/>
</dbReference>
<evidence type="ECO:0000256" key="4">
    <source>
        <dbReference type="ARBA" id="ARBA00015486"/>
    </source>
</evidence>
<evidence type="ECO:0000256" key="6">
    <source>
        <dbReference type="ARBA" id="ARBA00022676"/>
    </source>
</evidence>
<feature type="active site" description="Proton acceptor" evidence="10">
    <location>
        <position position="302"/>
    </location>
</feature>
<evidence type="ECO:0000256" key="9">
    <source>
        <dbReference type="ARBA" id="ARBA00047340"/>
    </source>
</evidence>
<dbReference type="EMBL" id="JAZDQU010000002">
    <property type="protein sequence ID" value="MEE1885442.1"/>
    <property type="molecule type" value="Genomic_DNA"/>
</dbReference>
<dbReference type="NCBIfam" id="TIGR03160">
    <property type="entry name" value="cobT_DBIPRT"/>
    <property type="match status" value="1"/>
</dbReference>
<keyword evidence="6 10" id="KW-0328">Glycosyltransferase</keyword>
<dbReference type="InterPro" id="IPR017846">
    <property type="entry name" value="Nict_dMeBzImd_PRibTrfase_bact"/>
</dbReference>
<evidence type="ECO:0000256" key="3">
    <source>
        <dbReference type="ARBA" id="ARBA00011991"/>
    </source>
</evidence>
<comment type="caution">
    <text evidence="11">The sequence shown here is derived from an EMBL/GenBank/DDBJ whole genome shotgun (WGS) entry which is preliminary data.</text>
</comment>
<dbReference type="RefSeq" id="WP_330146340.1">
    <property type="nucleotide sequence ID" value="NZ_JAZDQU010000002.1"/>
</dbReference>
<dbReference type="Pfam" id="PF02277">
    <property type="entry name" value="DBI_PRT"/>
    <property type="match status" value="1"/>
</dbReference>
<dbReference type="Gene3D" id="3.40.50.10210">
    <property type="match status" value="1"/>
</dbReference>
<comment type="similarity">
    <text evidence="2 10">Belongs to the CobT family.</text>
</comment>
<protein>
    <recommendedName>
        <fullName evidence="4 10">Nicotinate-nucleotide--dimethylbenzimidazole phosphoribosyltransferase</fullName>
        <shortName evidence="10">NN:DBI PRT</shortName>
        <ecNumber evidence="3 10">2.4.2.21</ecNumber>
    </recommendedName>
    <alternativeName>
        <fullName evidence="8 10">N(1)-alpha-phosphoribosyltransferase</fullName>
    </alternativeName>
</protein>
<dbReference type="InterPro" id="IPR036087">
    <property type="entry name" value="Nict_dMeBzImd_PRibTrfase_sf"/>
</dbReference>
<dbReference type="EC" id="2.4.2.21" evidence="3 10"/>
<dbReference type="GO" id="GO:0008939">
    <property type="term" value="F:nicotinate-nucleotide-dimethylbenzimidazole phosphoribosyltransferase activity"/>
    <property type="evidence" value="ECO:0007669"/>
    <property type="project" value="UniProtKB-EC"/>
</dbReference>
<keyword evidence="5 10" id="KW-0169">Cobalamin biosynthesis</keyword>
<keyword evidence="7 10" id="KW-0808">Transferase</keyword>
<keyword evidence="12" id="KW-1185">Reference proteome</keyword>
<dbReference type="InterPro" id="IPR023195">
    <property type="entry name" value="Nict_dMeBzImd_PRibTrfase_N"/>
</dbReference>
<comment type="function">
    <text evidence="10">Catalyzes the synthesis of alpha-ribazole-5'-phosphate from nicotinate mononucleotide (NAMN) and 5,6-dimethylbenzimidazole (DMB).</text>
</comment>
<organism evidence="11 12">
    <name type="scientific">Pedobacter flavus</name>
    <dbReference type="NCBI Taxonomy" id="3113906"/>
    <lineage>
        <taxon>Bacteria</taxon>
        <taxon>Pseudomonadati</taxon>
        <taxon>Bacteroidota</taxon>
        <taxon>Sphingobacteriia</taxon>
        <taxon>Sphingobacteriales</taxon>
        <taxon>Sphingobacteriaceae</taxon>
        <taxon>Pedobacter</taxon>
    </lineage>
</organism>
<dbReference type="PANTHER" id="PTHR43463:SF1">
    <property type="entry name" value="NICOTINATE-NUCLEOTIDE--DIMETHYLBENZIMIDAZOLE PHOSPHORIBOSYLTRANSFERASE"/>
    <property type="match status" value="1"/>
</dbReference>
<reference evidence="11 12" key="1">
    <citation type="submission" date="2024-01" db="EMBL/GenBank/DDBJ databases">
        <title>Pedobacter sp. nov., isolated from oil-contaminated soil.</title>
        <authorList>
            <person name="Le N.T.T."/>
        </authorList>
    </citation>
    <scope>NUCLEOTIDE SEQUENCE [LARGE SCALE GENOMIC DNA]</scope>
    <source>
        <strain evidence="11 12">VNH31</strain>
    </source>
</reference>
<accession>A0ABU7H2B0</accession>
<dbReference type="HAMAP" id="MF_00230">
    <property type="entry name" value="CobT"/>
    <property type="match status" value="1"/>
</dbReference>
<comment type="catalytic activity">
    <reaction evidence="9 10">
        <text>5,6-dimethylbenzimidazole + nicotinate beta-D-ribonucleotide = alpha-ribazole 5'-phosphate + nicotinate + H(+)</text>
        <dbReference type="Rhea" id="RHEA:11196"/>
        <dbReference type="ChEBI" id="CHEBI:15378"/>
        <dbReference type="ChEBI" id="CHEBI:15890"/>
        <dbReference type="ChEBI" id="CHEBI:32544"/>
        <dbReference type="ChEBI" id="CHEBI:57502"/>
        <dbReference type="ChEBI" id="CHEBI:57918"/>
        <dbReference type="EC" id="2.4.2.21"/>
    </reaction>
</comment>
<evidence type="ECO:0000256" key="1">
    <source>
        <dbReference type="ARBA" id="ARBA00005049"/>
    </source>
</evidence>
<evidence type="ECO:0000256" key="8">
    <source>
        <dbReference type="ARBA" id="ARBA00030686"/>
    </source>
</evidence>
<name>A0ABU7H2B0_9SPHI</name>
<dbReference type="Gene3D" id="1.10.1610.10">
    <property type="match status" value="1"/>
</dbReference>
<gene>
    <name evidence="10 11" type="primary">cobT</name>
    <name evidence="11" type="ORF">VRU49_08445</name>
</gene>
<sequence>MILKSALKQKIDFKTKPLGALGTLEKLAYQIGTIQHTLNPVLKQPTIVVFAADHGIANEGVSAYPPEVTHQMVLNFLNGGAAINVFSNQNNINLIIADAGVNFNFNTTPNLINCKVGFGTKSFLNNKAMTSNELEQCFKYAHQIVEKVNNDGCNIIGFGEMGIGNTSTATMLMSYLCDFPIESCIGRGTGLNDNQLNHKIQILNQAKRFHGHLSDPMEILQTFGGFEVAQMCGAMLAAFEKNMLIMVDGFIASTALLVASKLKADIINNAIFCHQSDEAGHHLLLQHFNATPLIQLNLRVGEGTGCAIAYPIIQSAVNFLNEMASFESAEVSNKEI</sequence>
<evidence type="ECO:0000256" key="2">
    <source>
        <dbReference type="ARBA" id="ARBA00007110"/>
    </source>
</evidence>
<dbReference type="InterPro" id="IPR003200">
    <property type="entry name" value="Nict_dMeBzImd_PRibTrfase"/>
</dbReference>